<protein>
    <submittedName>
        <fullName evidence="3">Uncharacterized protein LOC108863723</fullName>
    </submittedName>
</protein>
<dbReference type="Pfam" id="PF03564">
    <property type="entry name" value="DUF1759"/>
    <property type="match status" value="1"/>
</dbReference>
<dbReference type="GeneID" id="108863723"/>
<proteinExistence type="predicted"/>
<evidence type="ECO:0000256" key="1">
    <source>
        <dbReference type="SAM" id="MobiDB-lite"/>
    </source>
</evidence>
<dbReference type="InterPro" id="IPR005312">
    <property type="entry name" value="DUF1759"/>
</dbReference>
<sequence>MSQDIDEPPDGGPRPPTKEECENFNRSHKQRTTLRSFLTKACKSADEFVRQYVPSDPARREALVHIAKIEGLHSQIEEMDRILMPLAATLQPERLTASLEKQINYRHAAEVALLDLRELVRAADEVKAAKAQSQSIPSTSRCADRNQDQGHQQIAFIQQAPTPADIPKFFGDVKRFRDWWQHFEYLVDSKPLPLTEKFRLLKLSLRGQAAAAVSELGWEESSYGIAKTTLKDRFGKQSDANAQHILSIIGICKQRDGFRNDKLNHFVSQISQNLKALIGGGATRTPVYRSLCSP</sequence>
<organism evidence="2 3">
    <name type="scientific">Galendromus occidentalis</name>
    <name type="common">western predatory mite</name>
    <dbReference type="NCBI Taxonomy" id="34638"/>
    <lineage>
        <taxon>Eukaryota</taxon>
        <taxon>Metazoa</taxon>
        <taxon>Ecdysozoa</taxon>
        <taxon>Arthropoda</taxon>
        <taxon>Chelicerata</taxon>
        <taxon>Arachnida</taxon>
        <taxon>Acari</taxon>
        <taxon>Parasitiformes</taxon>
        <taxon>Mesostigmata</taxon>
        <taxon>Gamasina</taxon>
        <taxon>Phytoseioidea</taxon>
        <taxon>Phytoseiidae</taxon>
        <taxon>Typhlodrominae</taxon>
        <taxon>Galendromus</taxon>
    </lineage>
</organism>
<reference evidence="3" key="1">
    <citation type="submission" date="2025-08" db="UniProtKB">
        <authorList>
            <consortium name="RefSeq"/>
        </authorList>
    </citation>
    <scope>IDENTIFICATION</scope>
</reference>
<gene>
    <name evidence="3" type="primary">LOC108863723</name>
</gene>
<feature type="region of interest" description="Disordered" evidence="1">
    <location>
        <begin position="1"/>
        <end position="28"/>
    </location>
</feature>
<dbReference type="AlphaFoldDB" id="A0AAJ7P914"/>
<keyword evidence="2" id="KW-1185">Reference proteome</keyword>
<evidence type="ECO:0000313" key="3">
    <source>
        <dbReference type="RefSeq" id="XP_018493758.1"/>
    </source>
</evidence>
<dbReference type="Proteomes" id="UP000694867">
    <property type="component" value="Unplaced"/>
</dbReference>
<dbReference type="KEGG" id="goe:108863723"/>
<dbReference type="RefSeq" id="XP_018493758.1">
    <property type="nucleotide sequence ID" value="XM_018638242.1"/>
</dbReference>
<feature type="compositionally biased region" description="Basic and acidic residues" evidence="1">
    <location>
        <begin position="16"/>
        <end position="25"/>
    </location>
</feature>
<accession>A0AAJ7P914</accession>
<name>A0AAJ7P914_9ACAR</name>
<evidence type="ECO:0000313" key="2">
    <source>
        <dbReference type="Proteomes" id="UP000694867"/>
    </source>
</evidence>